<dbReference type="Proteomes" id="UP000030111">
    <property type="component" value="Unassembled WGS sequence"/>
</dbReference>
<dbReference type="AlphaFoldDB" id="A0A0A2MKA1"/>
<comment type="caution">
    <text evidence="2">The sequence shown here is derived from an EMBL/GenBank/DDBJ whole genome shotgun (WGS) entry which is preliminary data.</text>
</comment>
<proteinExistence type="predicted"/>
<evidence type="ECO:0008006" key="4">
    <source>
        <dbReference type="Google" id="ProtNLM"/>
    </source>
</evidence>
<dbReference type="EMBL" id="JRLY01000013">
    <property type="protein sequence ID" value="KGO91923.1"/>
    <property type="molecule type" value="Genomic_DNA"/>
</dbReference>
<protein>
    <recommendedName>
        <fullName evidence="4">DUF4142 domain-containing protein</fullName>
    </recommendedName>
</protein>
<dbReference type="STRING" id="1121898.GCA_000422725_03640"/>
<evidence type="ECO:0000313" key="3">
    <source>
        <dbReference type="Proteomes" id="UP000030111"/>
    </source>
</evidence>
<keyword evidence="3" id="KW-1185">Reference proteome</keyword>
<name>A0A0A2MKA1_9FLAO</name>
<accession>A0A0A2MKA1</accession>
<dbReference type="RefSeq" id="WP_026989740.1">
    <property type="nucleotide sequence ID" value="NZ_AUGP01000001.1"/>
</dbReference>
<dbReference type="eggNOG" id="ENOG50314XP">
    <property type="taxonomic scope" value="Bacteria"/>
</dbReference>
<organism evidence="2 3">
    <name type="scientific">Flavobacterium subsaxonicum WB 4.1-42 = DSM 21790</name>
    <dbReference type="NCBI Taxonomy" id="1121898"/>
    <lineage>
        <taxon>Bacteria</taxon>
        <taxon>Pseudomonadati</taxon>
        <taxon>Bacteroidota</taxon>
        <taxon>Flavobacteriia</taxon>
        <taxon>Flavobacteriales</taxon>
        <taxon>Flavobacteriaceae</taxon>
        <taxon>Flavobacterium</taxon>
    </lineage>
</organism>
<keyword evidence="1" id="KW-0732">Signal</keyword>
<feature type="signal peptide" evidence="1">
    <location>
        <begin position="1"/>
        <end position="25"/>
    </location>
</feature>
<reference evidence="2 3" key="1">
    <citation type="submission" date="2013-09" db="EMBL/GenBank/DDBJ databases">
        <authorList>
            <person name="Zeng Z."/>
            <person name="Chen C."/>
        </authorList>
    </citation>
    <scope>NUCLEOTIDE SEQUENCE [LARGE SCALE GENOMIC DNA]</scope>
    <source>
        <strain evidence="2 3">WB 4.1-42</strain>
    </source>
</reference>
<sequence length="145" mass="16642">MKKLFIKYFVTLFMFLLSAHGQLHAHARNEIATYSTANSLPGSENQTHSVPQKHHAVVNKSFSSFAATDKIDVTDSDDEDDKNTDSTKIISLKKHLETANYFATLFGTQTPEYFTQCIKKRLFAFNHSYYFPASKRFIVLRVIRI</sequence>
<evidence type="ECO:0000313" key="2">
    <source>
        <dbReference type="EMBL" id="KGO91923.1"/>
    </source>
</evidence>
<gene>
    <name evidence="2" type="ORF">Q766_14865</name>
</gene>
<evidence type="ECO:0000256" key="1">
    <source>
        <dbReference type="SAM" id="SignalP"/>
    </source>
</evidence>
<feature type="chain" id="PRO_5001992323" description="DUF4142 domain-containing protein" evidence="1">
    <location>
        <begin position="26"/>
        <end position="145"/>
    </location>
</feature>